<dbReference type="FunFam" id="3.30.200.20:FF:000409">
    <property type="entry name" value="serine/threonine-protein kinase haspin"/>
    <property type="match status" value="1"/>
</dbReference>
<dbReference type="SUPFAM" id="SSF56112">
    <property type="entry name" value="Protein kinase-like (PK-like)"/>
    <property type="match status" value="1"/>
</dbReference>
<feature type="compositionally biased region" description="Polar residues" evidence="19">
    <location>
        <begin position="113"/>
        <end position="131"/>
    </location>
</feature>
<comment type="catalytic activity">
    <reaction evidence="17">
        <text>L-seryl-[protein] + ATP = O-phospho-L-seryl-[protein] + ADP + H(+)</text>
        <dbReference type="Rhea" id="RHEA:17989"/>
        <dbReference type="Rhea" id="RHEA-COMP:9863"/>
        <dbReference type="Rhea" id="RHEA-COMP:11604"/>
        <dbReference type="ChEBI" id="CHEBI:15378"/>
        <dbReference type="ChEBI" id="CHEBI:29999"/>
        <dbReference type="ChEBI" id="CHEBI:30616"/>
        <dbReference type="ChEBI" id="CHEBI:83421"/>
        <dbReference type="ChEBI" id="CHEBI:456216"/>
        <dbReference type="EC" id="2.7.11.1"/>
    </reaction>
</comment>
<dbReference type="GO" id="GO:0035556">
    <property type="term" value="P:intracellular signal transduction"/>
    <property type="evidence" value="ECO:0007669"/>
    <property type="project" value="TreeGrafter"/>
</dbReference>
<comment type="cofactor">
    <cofactor evidence="1">
        <name>Mg(2+)</name>
        <dbReference type="ChEBI" id="CHEBI:18420"/>
    </cofactor>
</comment>
<evidence type="ECO:0000313" key="22">
    <source>
        <dbReference type="Proteomes" id="UP001152320"/>
    </source>
</evidence>
<dbReference type="InterPro" id="IPR011009">
    <property type="entry name" value="Kinase-like_dom_sf"/>
</dbReference>
<dbReference type="InterPro" id="IPR017441">
    <property type="entry name" value="Protein_kinase_ATP_BS"/>
</dbReference>
<evidence type="ECO:0000256" key="8">
    <source>
        <dbReference type="ARBA" id="ARBA00022527"/>
    </source>
</evidence>
<dbReference type="GO" id="GO:0005694">
    <property type="term" value="C:chromosome"/>
    <property type="evidence" value="ECO:0007669"/>
    <property type="project" value="UniProtKB-SubCell"/>
</dbReference>
<keyword evidence="7" id="KW-0963">Cytoplasm</keyword>
<dbReference type="Gene3D" id="3.30.200.20">
    <property type="entry name" value="Phosphorylase Kinase, domain 1"/>
    <property type="match status" value="1"/>
</dbReference>
<dbReference type="PANTHER" id="PTHR24419:SF18">
    <property type="entry name" value="SERINE_THREONINE-PROTEIN KINASE HASPIN"/>
    <property type="match status" value="1"/>
</dbReference>
<dbReference type="Gene3D" id="1.10.510.10">
    <property type="entry name" value="Transferase(Phosphotransferase) domain 1"/>
    <property type="match status" value="1"/>
</dbReference>
<gene>
    <name evidence="21" type="ORF">HOLleu_33327</name>
</gene>
<accession>A0A9Q1BGI5</accession>
<evidence type="ECO:0000256" key="1">
    <source>
        <dbReference type="ARBA" id="ARBA00001946"/>
    </source>
</evidence>
<dbReference type="GO" id="GO:0005737">
    <property type="term" value="C:cytoplasm"/>
    <property type="evidence" value="ECO:0007669"/>
    <property type="project" value="TreeGrafter"/>
</dbReference>
<dbReference type="GO" id="GO:0000278">
    <property type="term" value="P:mitotic cell cycle"/>
    <property type="evidence" value="ECO:0007669"/>
    <property type="project" value="TreeGrafter"/>
</dbReference>
<evidence type="ECO:0000256" key="4">
    <source>
        <dbReference type="ARBA" id="ARBA00004286"/>
    </source>
</evidence>
<proteinExistence type="predicted"/>
<dbReference type="OrthoDB" id="21018at2759"/>
<feature type="compositionally biased region" description="Basic residues" evidence="19">
    <location>
        <begin position="155"/>
        <end position="172"/>
    </location>
</feature>
<feature type="region of interest" description="Disordered" evidence="19">
    <location>
        <begin position="372"/>
        <end position="403"/>
    </location>
</feature>
<feature type="region of interest" description="Disordered" evidence="19">
    <location>
        <begin position="440"/>
        <end position="472"/>
    </location>
</feature>
<evidence type="ECO:0000256" key="5">
    <source>
        <dbReference type="ARBA" id="ARBA00012513"/>
    </source>
</evidence>
<evidence type="ECO:0000256" key="10">
    <source>
        <dbReference type="ARBA" id="ARBA00022679"/>
    </source>
</evidence>
<dbReference type="GO" id="GO:0072354">
    <property type="term" value="F:histone H3T3 kinase activity"/>
    <property type="evidence" value="ECO:0007669"/>
    <property type="project" value="TreeGrafter"/>
</dbReference>
<keyword evidence="9" id="KW-0597">Phosphoprotein</keyword>
<feature type="compositionally biased region" description="Low complexity" evidence="19">
    <location>
        <begin position="187"/>
        <end position="222"/>
    </location>
</feature>
<organism evidence="21 22">
    <name type="scientific">Holothuria leucospilota</name>
    <name type="common">Black long sea cucumber</name>
    <name type="synonym">Mertensiothuria leucospilota</name>
    <dbReference type="NCBI Taxonomy" id="206669"/>
    <lineage>
        <taxon>Eukaryota</taxon>
        <taxon>Metazoa</taxon>
        <taxon>Echinodermata</taxon>
        <taxon>Eleutherozoa</taxon>
        <taxon>Echinozoa</taxon>
        <taxon>Holothuroidea</taxon>
        <taxon>Aspidochirotacea</taxon>
        <taxon>Aspidochirotida</taxon>
        <taxon>Holothuriidae</taxon>
        <taxon>Holothuria</taxon>
    </lineage>
</organism>
<dbReference type="GO" id="GO:0010564">
    <property type="term" value="P:regulation of cell cycle process"/>
    <property type="evidence" value="ECO:0007669"/>
    <property type="project" value="UniProtKB-ARBA"/>
</dbReference>
<evidence type="ECO:0000256" key="2">
    <source>
        <dbReference type="ARBA" id="ARBA00004123"/>
    </source>
</evidence>
<comment type="catalytic activity">
    <reaction evidence="16">
        <text>L-threonyl-[protein] + ATP = O-phospho-L-threonyl-[protein] + ADP + H(+)</text>
        <dbReference type="Rhea" id="RHEA:46608"/>
        <dbReference type="Rhea" id="RHEA-COMP:11060"/>
        <dbReference type="Rhea" id="RHEA-COMP:11605"/>
        <dbReference type="ChEBI" id="CHEBI:15378"/>
        <dbReference type="ChEBI" id="CHEBI:30013"/>
        <dbReference type="ChEBI" id="CHEBI:30616"/>
        <dbReference type="ChEBI" id="CHEBI:61977"/>
        <dbReference type="ChEBI" id="CHEBI:456216"/>
        <dbReference type="EC" id="2.7.11.1"/>
    </reaction>
</comment>
<keyword evidence="6" id="KW-0158">Chromosome</keyword>
<dbReference type="GO" id="GO:0005524">
    <property type="term" value="F:ATP binding"/>
    <property type="evidence" value="ECO:0007669"/>
    <property type="project" value="UniProtKB-UniRule"/>
</dbReference>
<dbReference type="Proteomes" id="UP001152320">
    <property type="component" value="Chromosome 17"/>
</dbReference>
<keyword evidence="10" id="KW-0808">Transferase</keyword>
<dbReference type="EC" id="2.7.11.1" evidence="5"/>
<evidence type="ECO:0000256" key="3">
    <source>
        <dbReference type="ARBA" id="ARBA00004186"/>
    </source>
</evidence>
<evidence type="ECO:0000256" key="19">
    <source>
        <dbReference type="SAM" id="MobiDB-lite"/>
    </source>
</evidence>
<dbReference type="FunFam" id="1.10.510.10:FF:000401">
    <property type="entry name" value="serine/threonine-protein kinase haspin"/>
    <property type="match status" value="1"/>
</dbReference>
<dbReference type="PANTHER" id="PTHR24419">
    <property type="entry name" value="INTERLEUKIN-1 RECEPTOR-ASSOCIATED KINASE"/>
    <property type="match status" value="1"/>
</dbReference>
<name>A0A9Q1BGI5_HOLLE</name>
<dbReference type="SMART" id="SM01331">
    <property type="entry name" value="DUF3635"/>
    <property type="match status" value="1"/>
</dbReference>
<dbReference type="Pfam" id="PF12330">
    <property type="entry name" value="Haspin_kinase"/>
    <property type="match status" value="1"/>
</dbReference>
<keyword evidence="11 18" id="KW-0547">Nucleotide-binding</keyword>
<evidence type="ECO:0000256" key="11">
    <source>
        <dbReference type="ARBA" id="ARBA00022741"/>
    </source>
</evidence>
<evidence type="ECO:0000256" key="12">
    <source>
        <dbReference type="ARBA" id="ARBA00022777"/>
    </source>
</evidence>
<keyword evidence="12 21" id="KW-0418">Kinase</keyword>
<evidence type="ECO:0000256" key="16">
    <source>
        <dbReference type="ARBA" id="ARBA00047899"/>
    </source>
</evidence>
<evidence type="ECO:0000256" key="14">
    <source>
        <dbReference type="ARBA" id="ARBA00023212"/>
    </source>
</evidence>
<evidence type="ECO:0000259" key="20">
    <source>
        <dbReference type="PROSITE" id="PS50011"/>
    </source>
</evidence>
<feature type="compositionally biased region" description="Polar residues" evidence="19">
    <location>
        <begin position="229"/>
        <end position="239"/>
    </location>
</feature>
<dbReference type="GO" id="GO:0005634">
    <property type="term" value="C:nucleus"/>
    <property type="evidence" value="ECO:0007669"/>
    <property type="project" value="UniProtKB-SubCell"/>
</dbReference>
<keyword evidence="14" id="KW-0206">Cytoskeleton</keyword>
<evidence type="ECO:0000256" key="18">
    <source>
        <dbReference type="PROSITE-ProRule" id="PRU10141"/>
    </source>
</evidence>
<reference evidence="21" key="1">
    <citation type="submission" date="2021-10" db="EMBL/GenBank/DDBJ databases">
        <title>Tropical sea cucumber genome reveals ecological adaptation and Cuvierian tubules defense mechanism.</title>
        <authorList>
            <person name="Chen T."/>
        </authorList>
    </citation>
    <scope>NUCLEOTIDE SEQUENCE</scope>
    <source>
        <strain evidence="21">Nanhai2018</strain>
        <tissue evidence="21">Muscle</tissue>
    </source>
</reference>
<dbReference type="GO" id="GO:0005819">
    <property type="term" value="C:spindle"/>
    <property type="evidence" value="ECO:0007669"/>
    <property type="project" value="UniProtKB-SubCell"/>
</dbReference>
<comment type="subcellular location">
    <subcellularLocation>
        <location evidence="4">Chromosome</location>
    </subcellularLocation>
    <subcellularLocation>
        <location evidence="3">Cytoplasm</location>
        <location evidence="3">Cytoskeleton</location>
        <location evidence="3">Spindle</location>
    </subcellularLocation>
    <subcellularLocation>
        <location evidence="2">Nucleus</location>
    </subcellularLocation>
</comment>
<evidence type="ECO:0000313" key="21">
    <source>
        <dbReference type="EMBL" id="KAJ8025700.1"/>
    </source>
</evidence>
<evidence type="ECO:0000256" key="13">
    <source>
        <dbReference type="ARBA" id="ARBA00022840"/>
    </source>
</evidence>
<evidence type="ECO:0000256" key="7">
    <source>
        <dbReference type="ARBA" id="ARBA00022490"/>
    </source>
</evidence>
<dbReference type="PROSITE" id="PS50011">
    <property type="entry name" value="PROTEIN_KINASE_DOM"/>
    <property type="match status" value="1"/>
</dbReference>
<feature type="compositionally biased region" description="Acidic residues" evidence="19">
    <location>
        <begin position="85"/>
        <end position="100"/>
    </location>
</feature>
<dbReference type="SMART" id="SM00220">
    <property type="entry name" value="S_TKc"/>
    <property type="match status" value="1"/>
</dbReference>
<feature type="domain" description="Protein kinase" evidence="20">
    <location>
        <begin position="579"/>
        <end position="893"/>
    </location>
</feature>
<feature type="compositionally biased region" description="Basic and acidic residues" evidence="19">
    <location>
        <begin position="458"/>
        <end position="472"/>
    </location>
</feature>
<protein>
    <recommendedName>
        <fullName evidence="5">non-specific serine/threonine protein kinase</fullName>
        <ecNumber evidence="5">2.7.11.1</ecNumber>
    </recommendedName>
</protein>
<feature type="compositionally biased region" description="Polar residues" evidence="19">
    <location>
        <begin position="286"/>
        <end position="296"/>
    </location>
</feature>
<sequence length="893" mass="100344">MPLVRTYGKRKARIIQSSVWISPDVDNGHVFSSPDVDLESTELESPPSVEKERSAAVKNQSGNNDTDRQSRKAKPKTFAHIFSCSEEDDKENFVPEDDDTPGIPGPKLLPKKNTVQLQKSSPPLFQINDANITRRRTSSRSLSSSDEKGISLQSGKKRKDRHSVKMSRGLRKMRQDDGALCELGKKSSSSLSSSRSSTTSSSSSWHPPGISSTGSTSSSYDTPPDKSYHLSSITETLSGDSDPDEDILGTSVTPEAKRKKGERKNNCRNKLAQKERKRNCGKLNGKETSTPVSSHCQENGLSPILFDESLPLADDECSIHSDRKSKLHDESDDVFEEVANISRDMNFLNIEQNTDSSFGKISWQNSKIISKKPSRAKSELTKTNLRAKKQTESSMRSQSERKPKTLTIAKADHTTRTTRQSKINAMGAIDQNINASSESDFEIPVENKRKIQPKKTSKKCEKKQSNRSEELSRAAEIVDLVPADSCSNLEKSIKIKDLEKTVKISPCSVLLTKMPCLQTPPRSKQLSRLAACNDSFKDSLTPTRDRKSGLLISAESKVLRQCGQKSPVSFSDALTSAELKQCVKVGEGAYGEVFRTLNARKEAVALKIIPVEGDFSVNDEPQKTFEEILPEIVISRELSSMQTNKVNQTRNFIQVNRVVCVKGCYPDALLHQWDVYNERKGSENERPDMFDEDQLFILFEFADGGKDLEELEFSRIEEAVSILQQVTGSLASAERQYSFEHRDLHWGNILIRKTNRAKSTFMIEGELFEIPSHGVEASIIDFTLSRLQKDGCTVFCDVSDDATLFIGKGDYQFDIYRKMKRENKNDWETFNPHSNVLWLHYILEKLLKNKTYAVDPSKETLRELKTFGRHLLGYSSAEEVLRDSDLLQLLEMK</sequence>
<evidence type="ECO:0000256" key="6">
    <source>
        <dbReference type="ARBA" id="ARBA00022454"/>
    </source>
</evidence>
<keyword evidence="13 18" id="KW-0067">ATP-binding</keyword>
<feature type="compositionally biased region" description="Low complexity" evidence="19">
    <location>
        <begin position="101"/>
        <end position="112"/>
    </location>
</feature>
<keyword evidence="22" id="KW-1185">Reference proteome</keyword>
<feature type="region of interest" description="Disordered" evidence="19">
    <location>
        <begin position="25"/>
        <end position="296"/>
    </location>
</feature>
<dbReference type="AlphaFoldDB" id="A0A9Q1BGI5"/>
<evidence type="ECO:0000256" key="15">
    <source>
        <dbReference type="ARBA" id="ARBA00023242"/>
    </source>
</evidence>
<dbReference type="InterPro" id="IPR024604">
    <property type="entry name" value="GSG2_C"/>
</dbReference>
<dbReference type="InterPro" id="IPR000719">
    <property type="entry name" value="Prot_kinase_dom"/>
</dbReference>
<feature type="binding site" evidence="18">
    <location>
        <position position="607"/>
    </location>
    <ligand>
        <name>ATP</name>
        <dbReference type="ChEBI" id="CHEBI:30616"/>
    </ligand>
</feature>
<comment type="caution">
    <text evidence="21">The sequence shown here is derived from an EMBL/GenBank/DDBJ whole genome shotgun (WGS) entry which is preliminary data.</text>
</comment>
<dbReference type="EMBL" id="JAIZAY010000017">
    <property type="protein sequence ID" value="KAJ8025700.1"/>
    <property type="molecule type" value="Genomic_DNA"/>
</dbReference>
<dbReference type="PROSITE" id="PS00107">
    <property type="entry name" value="PROTEIN_KINASE_ATP"/>
    <property type="match status" value="1"/>
</dbReference>
<evidence type="ECO:0000256" key="17">
    <source>
        <dbReference type="ARBA" id="ARBA00048679"/>
    </source>
</evidence>
<evidence type="ECO:0000256" key="9">
    <source>
        <dbReference type="ARBA" id="ARBA00022553"/>
    </source>
</evidence>
<keyword evidence="8" id="KW-0723">Serine/threonine-protein kinase</keyword>
<keyword evidence="15" id="KW-0539">Nucleus</keyword>